<organism evidence="1 2">
    <name type="scientific">Candidatus Roizmanbacteria bacterium CG_4_9_14_0_2_um_filter_39_13</name>
    <dbReference type="NCBI Taxonomy" id="1974839"/>
    <lineage>
        <taxon>Bacteria</taxon>
        <taxon>Candidatus Roizmaniibacteriota</taxon>
    </lineage>
</organism>
<dbReference type="Proteomes" id="UP000231383">
    <property type="component" value="Unassembled WGS sequence"/>
</dbReference>
<dbReference type="AlphaFoldDB" id="A0A2M8EYP9"/>
<gene>
    <name evidence="1" type="ORF">CO051_03895</name>
</gene>
<evidence type="ECO:0000313" key="2">
    <source>
        <dbReference type="Proteomes" id="UP000231383"/>
    </source>
</evidence>
<evidence type="ECO:0000313" key="1">
    <source>
        <dbReference type="EMBL" id="PJC31708.1"/>
    </source>
</evidence>
<accession>A0A2M8EYP9</accession>
<proteinExistence type="predicted"/>
<name>A0A2M8EYP9_9BACT</name>
<comment type="caution">
    <text evidence="1">The sequence shown here is derived from an EMBL/GenBank/DDBJ whole genome shotgun (WGS) entry which is preliminary data.</text>
</comment>
<dbReference type="EMBL" id="PFSC01000106">
    <property type="protein sequence ID" value="PJC31708.1"/>
    <property type="molecule type" value="Genomic_DNA"/>
</dbReference>
<protein>
    <submittedName>
        <fullName evidence="1">Uncharacterized protein</fullName>
    </submittedName>
</protein>
<reference evidence="2" key="1">
    <citation type="submission" date="2017-09" db="EMBL/GenBank/DDBJ databases">
        <title>Depth-based differentiation of microbial function through sediment-hosted aquifers and enrichment of novel symbionts in the deep terrestrial subsurface.</title>
        <authorList>
            <person name="Probst A.J."/>
            <person name="Ladd B."/>
            <person name="Jarett J.K."/>
            <person name="Geller-Mcgrath D.E."/>
            <person name="Sieber C.M.K."/>
            <person name="Emerson J.B."/>
            <person name="Anantharaman K."/>
            <person name="Thomas B.C."/>
            <person name="Malmstrom R."/>
            <person name="Stieglmeier M."/>
            <person name="Klingl A."/>
            <person name="Woyke T."/>
            <person name="Ryan C.M."/>
            <person name="Banfield J.F."/>
        </authorList>
    </citation>
    <scope>NUCLEOTIDE SEQUENCE [LARGE SCALE GENOMIC DNA]</scope>
</reference>
<sequence>MGIGKHHIQTVRGVGFRMK</sequence>